<dbReference type="CDD" id="cd13999">
    <property type="entry name" value="STKc_MAP3K-like"/>
    <property type="match status" value="1"/>
</dbReference>
<dbReference type="PANTHER" id="PTHR44329">
    <property type="entry name" value="SERINE/THREONINE-PROTEIN KINASE TNNI3K-RELATED"/>
    <property type="match status" value="1"/>
</dbReference>
<dbReference type="Proteomes" id="UP000663845">
    <property type="component" value="Unassembled WGS sequence"/>
</dbReference>
<evidence type="ECO:0000256" key="7">
    <source>
        <dbReference type="SAM" id="MobiDB-lite"/>
    </source>
</evidence>
<keyword evidence="3" id="KW-0808">Transferase</keyword>
<evidence type="ECO:0000256" key="5">
    <source>
        <dbReference type="ARBA" id="ARBA00022840"/>
    </source>
</evidence>
<feature type="domain" description="Protein kinase" evidence="8">
    <location>
        <begin position="104"/>
        <end position="373"/>
    </location>
</feature>
<dbReference type="PANTHER" id="PTHR44329:SF298">
    <property type="entry name" value="MIXED LINEAGE KINASE DOMAIN-LIKE PROTEIN"/>
    <property type="match status" value="1"/>
</dbReference>
<keyword evidence="3" id="KW-0723">Serine/threonine-protein kinase</keyword>
<accession>A0A815BPK1</accession>
<dbReference type="GO" id="GO:0004697">
    <property type="term" value="F:diacylglycerol-dependent serine/threonine kinase activity"/>
    <property type="evidence" value="ECO:0007669"/>
    <property type="project" value="UniProtKB-EC"/>
</dbReference>
<dbReference type="EC" id="2.7.11.13" evidence="2"/>
<evidence type="ECO:0000256" key="4">
    <source>
        <dbReference type="ARBA" id="ARBA00022741"/>
    </source>
</evidence>
<dbReference type="SUPFAM" id="SSF56112">
    <property type="entry name" value="Protein kinase-like (PK-like)"/>
    <property type="match status" value="1"/>
</dbReference>
<proteinExistence type="inferred from homology"/>
<dbReference type="InterPro" id="IPR017441">
    <property type="entry name" value="Protein_kinase_ATP_BS"/>
</dbReference>
<protein>
    <recommendedName>
        <fullName evidence="2">protein kinase C</fullName>
        <ecNumber evidence="2">2.7.11.13</ecNumber>
    </recommendedName>
</protein>
<dbReference type="EMBL" id="CAJOAZ010001176">
    <property type="protein sequence ID" value="CAF3776116.1"/>
    <property type="molecule type" value="Genomic_DNA"/>
</dbReference>
<evidence type="ECO:0000313" key="11">
    <source>
        <dbReference type="Proteomes" id="UP000663845"/>
    </source>
</evidence>
<dbReference type="InterPro" id="IPR011009">
    <property type="entry name" value="Kinase-like_dom_sf"/>
</dbReference>
<feature type="compositionally biased region" description="Basic residues" evidence="7">
    <location>
        <begin position="578"/>
        <end position="588"/>
    </location>
</feature>
<keyword evidence="4 6" id="KW-0547">Nucleotide-binding</keyword>
<evidence type="ECO:0000259" key="8">
    <source>
        <dbReference type="PROSITE" id="PS50011"/>
    </source>
</evidence>
<dbReference type="Pfam" id="PF07714">
    <property type="entry name" value="PK_Tyr_Ser-Thr"/>
    <property type="match status" value="1"/>
</dbReference>
<keyword evidence="5 6" id="KW-0067">ATP-binding</keyword>
<dbReference type="Gene3D" id="2.60.40.150">
    <property type="entry name" value="C2 domain"/>
    <property type="match status" value="1"/>
</dbReference>
<dbReference type="SMART" id="SM00220">
    <property type="entry name" value="S_TKc"/>
    <property type="match status" value="1"/>
</dbReference>
<dbReference type="GO" id="GO:0005524">
    <property type="term" value="F:ATP binding"/>
    <property type="evidence" value="ECO:0007669"/>
    <property type="project" value="UniProtKB-UniRule"/>
</dbReference>
<gene>
    <name evidence="9" type="ORF">JYZ213_LOCUS30780</name>
    <name evidence="10" type="ORF">OXD698_LOCUS16875</name>
</gene>
<dbReference type="Gene3D" id="1.10.510.10">
    <property type="entry name" value="Transferase(Phosphotransferase) domain 1"/>
    <property type="match status" value="1"/>
</dbReference>
<dbReference type="InterPro" id="IPR001245">
    <property type="entry name" value="Ser-Thr/Tyr_kinase_cat_dom"/>
</dbReference>
<dbReference type="Proteomes" id="UP000663844">
    <property type="component" value="Unassembled WGS sequence"/>
</dbReference>
<name>A0A815BPK1_9BILA</name>
<evidence type="ECO:0000313" key="10">
    <source>
        <dbReference type="EMBL" id="CAF3776116.1"/>
    </source>
</evidence>
<dbReference type="InterPro" id="IPR041091">
    <property type="entry name" value="RPGRIP1_C"/>
</dbReference>
<dbReference type="InterPro" id="IPR051681">
    <property type="entry name" value="Ser/Thr_Kinases-Pseudokinases"/>
</dbReference>
<feature type="binding site" evidence="6">
    <location>
        <position position="133"/>
    </location>
    <ligand>
        <name>ATP</name>
        <dbReference type="ChEBI" id="CHEBI:30616"/>
    </ligand>
</feature>
<dbReference type="PROSITE" id="PS50011">
    <property type="entry name" value="PROTEIN_KINASE_DOM"/>
    <property type="match status" value="1"/>
</dbReference>
<evidence type="ECO:0000256" key="1">
    <source>
        <dbReference type="ARBA" id="ARBA00005490"/>
    </source>
</evidence>
<evidence type="ECO:0000256" key="6">
    <source>
        <dbReference type="PROSITE-ProRule" id="PRU10141"/>
    </source>
</evidence>
<evidence type="ECO:0000256" key="3">
    <source>
        <dbReference type="ARBA" id="ARBA00022527"/>
    </source>
</evidence>
<dbReference type="EMBL" id="CAJNOG010000501">
    <property type="protein sequence ID" value="CAF1272608.1"/>
    <property type="molecule type" value="Genomic_DNA"/>
</dbReference>
<dbReference type="AlphaFoldDB" id="A0A815BPK1"/>
<evidence type="ECO:0000313" key="9">
    <source>
        <dbReference type="EMBL" id="CAF1272608.1"/>
    </source>
</evidence>
<comment type="caution">
    <text evidence="9">The sequence shown here is derived from an EMBL/GenBank/DDBJ whole genome shotgun (WGS) entry which is preliminary data.</text>
</comment>
<organism evidence="9 11">
    <name type="scientific">Adineta steineri</name>
    <dbReference type="NCBI Taxonomy" id="433720"/>
    <lineage>
        <taxon>Eukaryota</taxon>
        <taxon>Metazoa</taxon>
        <taxon>Spiralia</taxon>
        <taxon>Gnathifera</taxon>
        <taxon>Rotifera</taxon>
        <taxon>Eurotatoria</taxon>
        <taxon>Bdelloidea</taxon>
        <taxon>Adinetida</taxon>
        <taxon>Adinetidae</taxon>
        <taxon>Adineta</taxon>
    </lineage>
</organism>
<reference evidence="9" key="1">
    <citation type="submission" date="2021-02" db="EMBL/GenBank/DDBJ databases">
        <authorList>
            <person name="Nowell W R."/>
        </authorList>
    </citation>
    <scope>NUCLEOTIDE SEQUENCE</scope>
</reference>
<dbReference type="InterPro" id="IPR000719">
    <property type="entry name" value="Prot_kinase_dom"/>
</dbReference>
<dbReference type="InterPro" id="IPR008271">
    <property type="entry name" value="Ser/Thr_kinase_AS"/>
</dbReference>
<evidence type="ECO:0000256" key="2">
    <source>
        <dbReference type="ARBA" id="ARBA00012429"/>
    </source>
</evidence>
<dbReference type="PROSITE" id="PS00107">
    <property type="entry name" value="PROTEIN_KINASE_ATP"/>
    <property type="match status" value="1"/>
</dbReference>
<sequence length="598" mass="67879">MCTSADLSLPLDIYQLFDDREDLTDQYADLNEISSNIDELALTMAHNQKESFPTLKFSKEEFYRHVDSFKCHLQQDVQKVRDPQIAKKTENERKLFIHIPAYDLIQQERIGEGGFADVYHGKWLSRHHDVAIKVIRVQNISDTMKQDFLKEIMTMYQTRYEHVISVLGACMEPHYYALVMEYMPLGSLYDLLKKREQELLWPTRTSLALQITKSINYLHKMSILHRDIKSSNFLVETTPNGYLVKVADFSLAQIRSESSRQSISNTGQRIPLGTLRWTAPELFSGGKSSMATDVYSLGMVFFEIATRSIPYENVNDIIIMNTVSVGNRPSIPVDVPSTFAAIIVDSWHQEPRKRPTCQELIQRIQTNDSVNYLVNSATPYPTTNLGVSFSMPKPQFNNHTLCELKTSQTPYGWNPDFAVRDPVQQAQLAKLIAPNSSGNIQFNVVAEPYDNKQTLDCIDVGYATVNVKQLLDTDSDRINQNIDDNTSKTVSNHFVAPSQVQSSPCLTNNTEHHELRDTGNDIMIEYARLISNDGNQARPSPRYASAASCVYADDNSNRAYRLRLAAIRARIEAASNPRRQRAGAKTKNARPCIPGHRK</sequence>
<dbReference type="InterPro" id="IPR035892">
    <property type="entry name" value="C2_domain_sf"/>
</dbReference>
<feature type="region of interest" description="Disordered" evidence="7">
    <location>
        <begin position="575"/>
        <end position="598"/>
    </location>
</feature>
<dbReference type="Pfam" id="PF18111">
    <property type="entry name" value="RPGR1_C"/>
    <property type="match status" value="1"/>
</dbReference>
<dbReference type="PRINTS" id="PR00109">
    <property type="entry name" value="TYRKINASE"/>
</dbReference>
<keyword evidence="3" id="KW-0418">Kinase</keyword>
<comment type="similarity">
    <text evidence="1">Belongs to the protein kinase superfamily. AGC Ser/Thr protein kinase family. PKC subfamily.</text>
</comment>
<dbReference type="PROSITE" id="PS00108">
    <property type="entry name" value="PROTEIN_KINASE_ST"/>
    <property type="match status" value="1"/>
</dbReference>